<organism evidence="1">
    <name type="scientific">Notodromas monacha</name>
    <dbReference type="NCBI Taxonomy" id="399045"/>
    <lineage>
        <taxon>Eukaryota</taxon>
        <taxon>Metazoa</taxon>
        <taxon>Ecdysozoa</taxon>
        <taxon>Arthropoda</taxon>
        <taxon>Crustacea</taxon>
        <taxon>Oligostraca</taxon>
        <taxon>Ostracoda</taxon>
        <taxon>Podocopa</taxon>
        <taxon>Podocopida</taxon>
        <taxon>Cypridocopina</taxon>
        <taxon>Cypridoidea</taxon>
        <taxon>Cyprididae</taxon>
        <taxon>Notodromas</taxon>
    </lineage>
</organism>
<evidence type="ECO:0000313" key="2">
    <source>
        <dbReference type="Proteomes" id="UP000678499"/>
    </source>
</evidence>
<gene>
    <name evidence="1" type="ORF">NMOB1V02_LOCUS9875</name>
</gene>
<sequence>MCSIKSVPAADGAGRDATIAASSSSRRPTRATFPRRPNFLNLNLKLNPQKMRFTGFVATSAPPPVLMQQQVLLLLLVAAAVATASTFDTLISDTSGTELVSDASSRGGSVLRCRQSATLSKKTTWASCDESSWQEPVLCESDGTHQARCVAAVDLRDHRVSRGCMNHKDADFLYMYSSPKEQAGQCRVSRGTVYCFCDSDECNDHQLIVNHQCFHCGRKGLGLQECATRAGVIHKCLSPYVLSLGKKTMGYMYCVKEIDYSKDGAVARYCEVLDSPPSSNCMWEGDVYKCYCQQEGCNGY</sequence>
<dbReference type="Proteomes" id="UP000678499">
    <property type="component" value="Unassembled WGS sequence"/>
</dbReference>
<keyword evidence="2" id="KW-1185">Reference proteome</keyword>
<evidence type="ECO:0000313" key="1">
    <source>
        <dbReference type="EMBL" id="CAD7282246.1"/>
    </source>
</evidence>
<name>A0A7R9GIA7_9CRUS</name>
<dbReference type="EMBL" id="OA885677">
    <property type="protein sequence ID" value="CAD7282246.1"/>
    <property type="molecule type" value="Genomic_DNA"/>
</dbReference>
<proteinExistence type="predicted"/>
<dbReference type="EMBL" id="CAJPEX010003640">
    <property type="protein sequence ID" value="CAG0922398.1"/>
    <property type="molecule type" value="Genomic_DNA"/>
</dbReference>
<dbReference type="AlphaFoldDB" id="A0A7R9GIA7"/>
<accession>A0A7R9GIA7</accession>
<protein>
    <submittedName>
        <fullName evidence="1">Uncharacterized protein</fullName>
    </submittedName>
</protein>
<reference evidence="1" key="1">
    <citation type="submission" date="2020-11" db="EMBL/GenBank/DDBJ databases">
        <authorList>
            <person name="Tran Van P."/>
        </authorList>
    </citation>
    <scope>NUCLEOTIDE SEQUENCE</scope>
</reference>